<protein>
    <recommendedName>
        <fullName evidence="4">Cystatin domain-containing protein</fullName>
    </recommendedName>
</protein>
<dbReference type="PANTHER" id="PTHR47364:SF2">
    <property type="entry name" value="CYSTEINE PROTEINASE INHIBITOR 5"/>
    <property type="match status" value="1"/>
</dbReference>
<dbReference type="Pfam" id="PF16845">
    <property type="entry name" value="SQAPI"/>
    <property type="match status" value="1"/>
</dbReference>
<dbReference type="GO" id="GO:0004869">
    <property type="term" value="F:cysteine-type endopeptidase inhibitor activity"/>
    <property type="evidence" value="ECO:0007669"/>
    <property type="project" value="UniProtKB-KW"/>
</dbReference>
<feature type="signal peptide" evidence="3">
    <location>
        <begin position="1"/>
        <end position="23"/>
    </location>
</feature>
<evidence type="ECO:0000313" key="6">
    <source>
        <dbReference type="Proteomes" id="UP001632038"/>
    </source>
</evidence>
<dbReference type="SMART" id="SM00043">
    <property type="entry name" value="CY"/>
    <property type="match status" value="1"/>
</dbReference>
<reference evidence="6" key="1">
    <citation type="journal article" date="2024" name="IScience">
        <title>Strigolactones Initiate the Formation of Haustorium-like Structures in Castilleja.</title>
        <authorList>
            <person name="Buerger M."/>
            <person name="Peterson D."/>
            <person name="Chory J."/>
        </authorList>
    </citation>
    <scope>NUCLEOTIDE SEQUENCE [LARGE SCALE GENOMIC DNA]</scope>
</reference>
<dbReference type="InterPro" id="IPR046350">
    <property type="entry name" value="Cystatin_sf"/>
</dbReference>
<gene>
    <name evidence="5" type="ORF">CASFOL_027244</name>
</gene>
<accession>A0ABD3CE92</accession>
<keyword evidence="1" id="KW-0646">Protease inhibitor</keyword>
<name>A0ABD3CE92_9LAMI</name>
<evidence type="ECO:0000256" key="3">
    <source>
        <dbReference type="SAM" id="SignalP"/>
    </source>
</evidence>
<proteinExistence type="predicted"/>
<dbReference type="Proteomes" id="UP001632038">
    <property type="component" value="Unassembled WGS sequence"/>
</dbReference>
<feature type="chain" id="PRO_5044766911" description="Cystatin domain-containing protein" evidence="3">
    <location>
        <begin position="24"/>
        <end position="130"/>
    </location>
</feature>
<sequence length="130" mass="14613">MILKFSLPSFIFILVLVVIPIEGKNCRRPTIDEDKYAPIGGWEPLTNLKDPEALMSAKFAVTEHNKQAKTSLICVTLIGGRSKLVEGSLFQLVISAKDGSVDEPKLYLVEVWSRVWLKKQPLILDSFKEI</sequence>
<evidence type="ECO:0000256" key="1">
    <source>
        <dbReference type="ARBA" id="ARBA00022690"/>
    </source>
</evidence>
<evidence type="ECO:0000313" key="5">
    <source>
        <dbReference type="EMBL" id="KAL3628198.1"/>
    </source>
</evidence>
<dbReference type="PANTHER" id="PTHR47364">
    <property type="entry name" value="CYSTEINE PROTEINASE INHIBITOR 5"/>
    <property type="match status" value="1"/>
</dbReference>
<evidence type="ECO:0000259" key="4">
    <source>
        <dbReference type="SMART" id="SM00043"/>
    </source>
</evidence>
<keyword evidence="6" id="KW-1185">Reference proteome</keyword>
<organism evidence="5 6">
    <name type="scientific">Castilleja foliolosa</name>
    <dbReference type="NCBI Taxonomy" id="1961234"/>
    <lineage>
        <taxon>Eukaryota</taxon>
        <taxon>Viridiplantae</taxon>
        <taxon>Streptophyta</taxon>
        <taxon>Embryophyta</taxon>
        <taxon>Tracheophyta</taxon>
        <taxon>Spermatophyta</taxon>
        <taxon>Magnoliopsida</taxon>
        <taxon>eudicotyledons</taxon>
        <taxon>Gunneridae</taxon>
        <taxon>Pentapetalae</taxon>
        <taxon>asterids</taxon>
        <taxon>lamiids</taxon>
        <taxon>Lamiales</taxon>
        <taxon>Orobanchaceae</taxon>
        <taxon>Pedicularideae</taxon>
        <taxon>Castillejinae</taxon>
        <taxon>Castilleja</taxon>
    </lineage>
</organism>
<dbReference type="SUPFAM" id="SSF54403">
    <property type="entry name" value="Cystatin/monellin"/>
    <property type="match status" value="1"/>
</dbReference>
<keyword evidence="2" id="KW-0789">Thiol protease inhibitor</keyword>
<dbReference type="Gene3D" id="3.10.450.10">
    <property type="match status" value="1"/>
</dbReference>
<dbReference type="CDD" id="cd00042">
    <property type="entry name" value="CY"/>
    <property type="match status" value="1"/>
</dbReference>
<evidence type="ECO:0000256" key="2">
    <source>
        <dbReference type="ARBA" id="ARBA00022704"/>
    </source>
</evidence>
<dbReference type="EMBL" id="JAVIJP010000036">
    <property type="protein sequence ID" value="KAL3628198.1"/>
    <property type="molecule type" value="Genomic_DNA"/>
</dbReference>
<dbReference type="AlphaFoldDB" id="A0ABD3CE92"/>
<feature type="domain" description="Cystatin" evidence="4">
    <location>
        <begin position="37"/>
        <end position="130"/>
    </location>
</feature>
<dbReference type="InterPro" id="IPR000010">
    <property type="entry name" value="Cystatin_dom"/>
</dbReference>
<keyword evidence="3" id="KW-0732">Signal</keyword>
<comment type="caution">
    <text evidence="5">The sequence shown here is derived from an EMBL/GenBank/DDBJ whole genome shotgun (WGS) entry which is preliminary data.</text>
</comment>